<gene>
    <name evidence="1" type="ORF">ODE01S_13890</name>
</gene>
<organism evidence="1 2">
    <name type="scientific">Oceanithermus desulfurans NBRC 100063</name>
    <dbReference type="NCBI Taxonomy" id="1227550"/>
    <lineage>
        <taxon>Bacteria</taxon>
        <taxon>Thermotogati</taxon>
        <taxon>Deinococcota</taxon>
        <taxon>Deinococci</taxon>
        <taxon>Thermales</taxon>
        <taxon>Thermaceae</taxon>
        <taxon>Oceanithermus</taxon>
    </lineage>
</organism>
<dbReference type="EMBL" id="BJXN01000008">
    <property type="protein sequence ID" value="GEM89955.1"/>
    <property type="molecule type" value="Genomic_DNA"/>
</dbReference>
<comment type="caution">
    <text evidence="1">The sequence shown here is derived from an EMBL/GenBank/DDBJ whole genome shotgun (WGS) entry which is preliminary data.</text>
</comment>
<reference evidence="1 2" key="1">
    <citation type="submission" date="2019-07" db="EMBL/GenBank/DDBJ databases">
        <title>Whole genome shotgun sequence of Oceanithermus desulfurans NBRC 100063.</title>
        <authorList>
            <person name="Hosoyama A."/>
            <person name="Uohara A."/>
            <person name="Ohji S."/>
            <person name="Ichikawa N."/>
        </authorList>
    </citation>
    <scope>NUCLEOTIDE SEQUENCE [LARGE SCALE GENOMIC DNA]</scope>
    <source>
        <strain evidence="1 2">NBRC 100063</strain>
    </source>
</reference>
<evidence type="ECO:0000313" key="1">
    <source>
        <dbReference type="EMBL" id="GEM89955.1"/>
    </source>
</evidence>
<proteinExistence type="predicted"/>
<protein>
    <submittedName>
        <fullName evidence="1">Uncharacterized protein</fullName>
    </submittedName>
</protein>
<evidence type="ECO:0000313" key="2">
    <source>
        <dbReference type="Proteomes" id="UP000321827"/>
    </source>
</evidence>
<dbReference type="AlphaFoldDB" id="A0A511RJX4"/>
<dbReference type="RefSeq" id="WP_147147261.1">
    <property type="nucleotide sequence ID" value="NZ_BJXN01000008.1"/>
</dbReference>
<name>A0A511RJX4_9DEIN</name>
<accession>A0A511RJX4</accession>
<sequence length="168" mass="18475">MCTLDESTGCYYLFSTSGAVVRSSDPSLCTPAEGWRFDGLGLPYFMAPEAESIMERPRFNLVSNDGKYYLAELDTFTKLEPNLDLLPGTPYASFSVAAIAEHREGGGVVYRLPPEKYLAVFGQWLAGGSGRNLLALVVIPRQEAERMPVTGGTEMNQKFRLLVLEVVP</sequence>
<dbReference type="Proteomes" id="UP000321827">
    <property type="component" value="Unassembled WGS sequence"/>
</dbReference>